<evidence type="ECO:0000256" key="7">
    <source>
        <dbReference type="ARBA" id="ARBA00032272"/>
    </source>
</evidence>
<dbReference type="AlphaFoldDB" id="A0AA47LSR9"/>
<organism evidence="9 10">
    <name type="scientific">Salinivibrio kushneri</name>
    <dbReference type="NCBI Taxonomy" id="1908198"/>
    <lineage>
        <taxon>Bacteria</taxon>
        <taxon>Pseudomonadati</taxon>
        <taxon>Pseudomonadota</taxon>
        <taxon>Gammaproteobacteria</taxon>
        <taxon>Vibrionales</taxon>
        <taxon>Vibrionaceae</taxon>
        <taxon>Salinivibrio</taxon>
    </lineage>
</organism>
<dbReference type="InterPro" id="IPR015797">
    <property type="entry name" value="NUDIX_hydrolase-like_dom_sf"/>
</dbReference>
<feature type="domain" description="Nudix hydrolase" evidence="8">
    <location>
        <begin position="32"/>
        <end position="161"/>
    </location>
</feature>
<sequence>MNDTIRYQWKKLSLVEAHTQTPDGLHHVHHVVRHPGAAVILPLTEDGNILLLKQFRPAINQWIIEAPAGTLEAEEPPLDAAKRELEEEAGYVATRWHPLGIAHPVPGFCDEVQYFYIAQALTPTQTQLDDDEFIEPYWVSPSQLQALVANGKITDTKTCAIILRALCGGLIPTIDVESLKK</sequence>
<dbReference type="CDD" id="cd03424">
    <property type="entry name" value="NUDIX_ADPRase_Nudt5_UGPPase_Nudt14"/>
    <property type="match status" value="1"/>
</dbReference>
<proteinExistence type="inferred from homology"/>
<gene>
    <name evidence="9" type="ORF">N8M53_15675</name>
</gene>
<keyword evidence="5 9" id="KW-0378">Hydrolase</keyword>
<evidence type="ECO:0000256" key="4">
    <source>
        <dbReference type="ARBA" id="ARBA00016377"/>
    </source>
</evidence>
<name>A0AA47LSR9_9GAMM</name>
<dbReference type="GO" id="GO:0005829">
    <property type="term" value="C:cytosol"/>
    <property type="evidence" value="ECO:0007669"/>
    <property type="project" value="TreeGrafter"/>
</dbReference>
<dbReference type="InterPro" id="IPR020084">
    <property type="entry name" value="NUDIX_hydrolase_CS"/>
</dbReference>
<dbReference type="Gene3D" id="3.90.79.10">
    <property type="entry name" value="Nucleoside Triphosphate Pyrophosphohydrolase"/>
    <property type="match status" value="1"/>
</dbReference>
<dbReference type="EMBL" id="CP114589">
    <property type="protein sequence ID" value="WBA10244.1"/>
    <property type="molecule type" value="Genomic_DNA"/>
</dbReference>
<evidence type="ECO:0000256" key="6">
    <source>
        <dbReference type="ARBA" id="ARBA00032162"/>
    </source>
</evidence>
<dbReference type="Pfam" id="PF00293">
    <property type="entry name" value="NUDIX"/>
    <property type="match status" value="1"/>
</dbReference>
<evidence type="ECO:0000313" key="9">
    <source>
        <dbReference type="EMBL" id="WBA10244.1"/>
    </source>
</evidence>
<dbReference type="GO" id="GO:0006753">
    <property type="term" value="P:nucleoside phosphate metabolic process"/>
    <property type="evidence" value="ECO:0007669"/>
    <property type="project" value="TreeGrafter"/>
</dbReference>
<dbReference type="SUPFAM" id="SSF55811">
    <property type="entry name" value="Nudix"/>
    <property type="match status" value="1"/>
</dbReference>
<comment type="catalytic activity">
    <reaction evidence="1">
        <text>GDP-alpha-D-mannose + H2O = alpha-D-mannose 1-phosphate + GMP + 2 H(+)</text>
        <dbReference type="Rhea" id="RHEA:27978"/>
        <dbReference type="ChEBI" id="CHEBI:15377"/>
        <dbReference type="ChEBI" id="CHEBI:15378"/>
        <dbReference type="ChEBI" id="CHEBI:57527"/>
        <dbReference type="ChEBI" id="CHEBI:58115"/>
        <dbReference type="ChEBI" id="CHEBI:58409"/>
    </reaction>
</comment>
<reference evidence="9" key="1">
    <citation type="submission" date="2022-09" db="EMBL/GenBank/DDBJ databases">
        <authorList>
            <person name="Li Z.-J."/>
        </authorList>
    </citation>
    <scope>NUCLEOTIDE SEQUENCE</scope>
    <source>
        <strain evidence="9">TGB11</strain>
        <plasmid evidence="9">unnamed</plasmid>
    </source>
</reference>
<dbReference type="PANTHER" id="PTHR11839:SF18">
    <property type="entry name" value="NUDIX HYDROLASE DOMAIN-CONTAINING PROTEIN"/>
    <property type="match status" value="1"/>
</dbReference>
<geneLocation type="plasmid" evidence="9 10">
    <name>unnamed</name>
</geneLocation>
<evidence type="ECO:0000313" key="10">
    <source>
        <dbReference type="Proteomes" id="UP001164748"/>
    </source>
</evidence>
<dbReference type="GO" id="GO:0019693">
    <property type="term" value="P:ribose phosphate metabolic process"/>
    <property type="evidence" value="ECO:0007669"/>
    <property type="project" value="TreeGrafter"/>
</dbReference>
<comment type="cofactor">
    <cofactor evidence="2">
        <name>Mg(2+)</name>
        <dbReference type="ChEBI" id="CHEBI:18420"/>
    </cofactor>
</comment>
<dbReference type="GO" id="GO:0016787">
    <property type="term" value="F:hydrolase activity"/>
    <property type="evidence" value="ECO:0007669"/>
    <property type="project" value="UniProtKB-KW"/>
</dbReference>
<comment type="similarity">
    <text evidence="3">Belongs to the Nudix hydrolase family. NudK subfamily.</text>
</comment>
<dbReference type="RefSeq" id="WP_269580274.1">
    <property type="nucleotide sequence ID" value="NZ_CP114589.1"/>
</dbReference>
<keyword evidence="9" id="KW-0614">Plasmid</keyword>
<evidence type="ECO:0000259" key="8">
    <source>
        <dbReference type="PROSITE" id="PS51462"/>
    </source>
</evidence>
<evidence type="ECO:0000256" key="3">
    <source>
        <dbReference type="ARBA" id="ARBA00007275"/>
    </source>
</evidence>
<dbReference type="PANTHER" id="PTHR11839">
    <property type="entry name" value="UDP/ADP-SUGAR PYROPHOSPHATASE"/>
    <property type="match status" value="1"/>
</dbReference>
<dbReference type="PROSITE" id="PS51462">
    <property type="entry name" value="NUDIX"/>
    <property type="match status" value="1"/>
</dbReference>
<dbReference type="InterPro" id="IPR000086">
    <property type="entry name" value="NUDIX_hydrolase_dom"/>
</dbReference>
<dbReference type="PROSITE" id="PS00893">
    <property type="entry name" value="NUDIX_BOX"/>
    <property type="match status" value="1"/>
</dbReference>
<evidence type="ECO:0000256" key="5">
    <source>
        <dbReference type="ARBA" id="ARBA00022801"/>
    </source>
</evidence>
<evidence type="ECO:0000256" key="2">
    <source>
        <dbReference type="ARBA" id="ARBA00001946"/>
    </source>
</evidence>
<dbReference type="Proteomes" id="UP001164748">
    <property type="component" value="Plasmid unnamed"/>
</dbReference>
<evidence type="ECO:0000256" key="1">
    <source>
        <dbReference type="ARBA" id="ARBA00000847"/>
    </source>
</evidence>
<accession>A0AA47LSR9</accession>
<protein>
    <recommendedName>
        <fullName evidence="4">GDP-mannose pyrophosphatase</fullName>
    </recommendedName>
    <alternativeName>
        <fullName evidence="6">GDP-mannose hydrolase</fullName>
    </alternativeName>
    <alternativeName>
        <fullName evidence="7">GDPMK</fullName>
    </alternativeName>
</protein>